<feature type="transmembrane region" description="Helical" evidence="1">
    <location>
        <begin position="33"/>
        <end position="50"/>
    </location>
</feature>
<dbReference type="RefSeq" id="WP_128351855.1">
    <property type="nucleotide sequence ID" value="NZ_RSFE01000003.1"/>
</dbReference>
<evidence type="ECO:0000256" key="1">
    <source>
        <dbReference type="SAM" id="Phobius"/>
    </source>
</evidence>
<keyword evidence="1" id="KW-0472">Membrane</keyword>
<keyword evidence="1" id="KW-1133">Transmembrane helix</keyword>
<reference evidence="2 3" key="1">
    <citation type="submission" date="2018-12" db="EMBL/GenBank/DDBJ databases">
        <authorList>
            <person name="Li A."/>
            <person name="Zhang M."/>
            <person name="Zhu H."/>
        </authorList>
    </citation>
    <scope>NUCLEOTIDE SEQUENCE [LARGE SCALE GENOMIC DNA]</scope>
    <source>
        <strain evidence="2 3">R04H25</strain>
    </source>
</reference>
<dbReference type="OrthoDB" id="6238864at2"/>
<dbReference type="AlphaFoldDB" id="A0A451GEP6"/>
<dbReference type="Proteomes" id="UP000288789">
    <property type="component" value="Unassembled WGS sequence"/>
</dbReference>
<evidence type="ECO:0000313" key="2">
    <source>
        <dbReference type="EMBL" id="RWU11566.1"/>
    </source>
</evidence>
<feature type="transmembrane region" description="Helical" evidence="1">
    <location>
        <begin position="9"/>
        <end position="27"/>
    </location>
</feature>
<keyword evidence="3" id="KW-1185">Reference proteome</keyword>
<name>A0A451GEP6_9GAMM</name>
<dbReference type="EMBL" id="RSFE01000003">
    <property type="protein sequence ID" value="RWU11566.1"/>
    <property type="molecule type" value="Genomic_DNA"/>
</dbReference>
<comment type="caution">
    <text evidence="2">The sequence shown here is derived from an EMBL/GenBank/DDBJ whole genome shotgun (WGS) entry which is preliminary data.</text>
</comment>
<protein>
    <submittedName>
        <fullName evidence="2">Uncharacterized protein</fullName>
    </submittedName>
</protein>
<accession>A0A451GEP6</accession>
<sequence length="96" mass="10608">MKTTSATRISALAIIIAGVLLAVLAPAGETVSSYRRLGVVLLVVGAVWLLRQKRPEAQREANQQPFQQPVLKWYQSPIFWVPVIAAIIALLSWLML</sequence>
<evidence type="ECO:0000313" key="3">
    <source>
        <dbReference type="Proteomes" id="UP000288789"/>
    </source>
</evidence>
<keyword evidence="1" id="KW-0812">Transmembrane</keyword>
<gene>
    <name evidence="2" type="ORF">EGC76_04695</name>
</gene>
<feature type="transmembrane region" description="Helical" evidence="1">
    <location>
        <begin position="71"/>
        <end position="95"/>
    </location>
</feature>
<proteinExistence type="predicted"/>
<organism evidence="2 3">
    <name type="scientific">Pseudidiomarina gelatinasegens</name>
    <dbReference type="NCBI Taxonomy" id="2487740"/>
    <lineage>
        <taxon>Bacteria</taxon>
        <taxon>Pseudomonadati</taxon>
        <taxon>Pseudomonadota</taxon>
        <taxon>Gammaproteobacteria</taxon>
        <taxon>Alteromonadales</taxon>
        <taxon>Idiomarinaceae</taxon>
        <taxon>Pseudidiomarina</taxon>
    </lineage>
</organism>